<evidence type="ECO:0000256" key="2">
    <source>
        <dbReference type="ARBA" id="ARBA00022833"/>
    </source>
</evidence>
<accession>A0A1B0FG62</accession>
<name>A0A1B0FG62_GLOMM</name>
<feature type="region of interest" description="Disordered" evidence="3">
    <location>
        <begin position="78"/>
        <end position="114"/>
    </location>
</feature>
<keyword evidence="6" id="KW-1185">Reference proteome</keyword>
<dbReference type="InterPro" id="IPR034750">
    <property type="entry name" value="CULT"/>
</dbReference>
<evidence type="ECO:0000313" key="5">
    <source>
        <dbReference type="EnsemblMetazoa" id="GMOY002740-PA"/>
    </source>
</evidence>
<dbReference type="FunFam" id="2.170.150.20:FF:000007">
    <property type="entry name" value="Protein cereblon"/>
    <property type="match status" value="1"/>
</dbReference>
<dbReference type="PhylomeDB" id="A0A1B0FG62"/>
<dbReference type="Gene3D" id="2.170.150.20">
    <property type="entry name" value="Peptide methionine sulfoxide reductase"/>
    <property type="match status" value="1"/>
</dbReference>
<evidence type="ECO:0000256" key="3">
    <source>
        <dbReference type="SAM" id="MobiDB-lite"/>
    </source>
</evidence>
<dbReference type="EnsemblMetazoa" id="GMOY002740-RA">
    <property type="protein sequence ID" value="GMOY002740-PA"/>
    <property type="gene ID" value="GMOY002740"/>
</dbReference>
<dbReference type="STRING" id="37546.A0A1B0FG62"/>
<evidence type="ECO:0000313" key="6">
    <source>
        <dbReference type="Proteomes" id="UP000092444"/>
    </source>
</evidence>
<dbReference type="CDD" id="cd15777">
    <property type="entry name" value="CRBN_C_like"/>
    <property type="match status" value="1"/>
</dbReference>
<feature type="compositionally biased region" description="Acidic residues" evidence="3">
    <location>
        <begin position="96"/>
        <end position="113"/>
    </location>
</feature>
<dbReference type="VEuPathDB" id="VectorBase:GMOY002740"/>
<sequence>MTEIPTSGGTPAGRSLKSFQIRLTNAVEKITSKMLSRGELPVVVGELPAVVGELPLGADLGEVPILEVGELPVGEVSAEENVGEVPAEENVREMPAEENVEEMPVEENVDDGTEERGNTLIKSRAFWVASAPWPAHIYDQYSIASIIEKAQTQLAAHKIHTMPTDPTQSSMIANTFKEEYIFSCRYCSSHIANCRELFAMSKHGVQTQYFNSAGYVHETNTLYQVNNQAILYSGAPSAEFSWFPGCQWHSIVCKVCKHHLGWEFKVVEPNLVPKQFFGISSSSVRVRPTQSGRNESRIRSVMRLNTMPMIGGDNDRDASTVLDKIHLIRNTFRLITLL</sequence>
<protein>
    <recommendedName>
        <fullName evidence="4">CULT domain-containing protein</fullName>
    </recommendedName>
</protein>
<dbReference type="InterPro" id="IPR004910">
    <property type="entry name" value="Yippee/Mis18/Cereblon"/>
</dbReference>
<dbReference type="AlphaFoldDB" id="A0A1B0FG62"/>
<evidence type="ECO:0000259" key="4">
    <source>
        <dbReference type="PROSITE" id="PS51788"/>
    </source>
</evidence>
<reference evidence="5" key="1">
    <citation type="submission" date="2020-05" db="UniProtKB">
        <authorList>
            <consortium name="EnsemblMetazoa"/>
        </authorList>
    </citation>
    <scope>IDENTIFICATION</scope>
    <source>
        <strain evidence="5">Yale</strain>
    </source>
</reference>
<proteinExistence type="predicted"/>
<dbReference type="GO" id="GO:0046872">
    <property type="term" value="F:metal ion binding"/>
    <property type="evidence" value="ECO:0007669"/>
    <property type="project" value="UniProtKB-KW"/>
</dbReference>
<dbReference type="Pfam" id="PF03226">
    <property type="entry name" value="Yippee-Mis18"/>
    <property type="match status" value="1"/>
</dbReference>
<organism evidence="5 6">
    <name type="scientific">Glossina morsitans morsitans</name>
    <name type="common">Savannah tsetse fly</name>
    <dbReference type="NCBI Taxonomy" id="37546"/>
    <lineage>
        <taxon>Eukaryota</taxon>
        <taxon>Metazoa</taxon>
        <taxon>Ecdysozoa</taxon>
        <taxon>Arthropoda</taxon>
        <taxon>Hexapoda</taxon>
        <taxon>Insecta</taxon>
        <taxon>Pterygota</taxon>
        <taxon>Neoptera</taxon>
        <taxon>Endopterygota</taxon>
        <taxon>Diptera</taxon>
        <taxon>Brachycera</taxon>
        <taxon>Muscomorpha</taxon>
        <taxon>Hippoboscoidea</taxon>
        <taxon>Glossinidae</taxon>
        <taxon>Glossina</taxon>
    </lineage>
</organism>
<feature type="domain" description="CULT" evidence="4">
    <location>
        <begin position="179"/>
        <end position="288"/>
    </location>
</feature>
<keyword evidence="1" id="KW-0479">Metal-binding</keyword>
<dbReference type="Proteomes" id="UP000092444">
    <property type="component" value="Unassembled WGS sequence"/>
</dbReference>
<keyword evidence="2" id="KW-0862">Zinc</keyword>
<dbReference type="EMBL" id="CCAG010017880">
    <property type="status" value="NOT_ANNOTATED_CDS"/>
    <property type="molecule type" value="Genomic_DNA"/>
</dbReference>
<dbReference type="PROSITE" id="PS51788">
    <property type="entry name" value="CULT"/>
    <property type="match status" value="1"/>
</dbReference>
<evidence type="ECO:0000256" key="1">
    <source>
        <dbReference type="ARBA" id="ARBA00022723"/>
    </source>
</evidence>